<gene>
    <name evidence="2" type="ORF">SAMN06296065_10778</name>
</gene>
<evidence type="ECO:0000313" key="2">
    <source>
        <dbReference type="EMBL" id="SMP74474.1"/>
    </source>
</evidence>
<dbReference type="PANTHER" id="PTHR31126">
    <property type="entry name" value="TYROSINE-PROTEIN PHOSPHATASE"/>
    <property type="match status" value="1"/>
</dbReference>
<evidence type="ECO:0000256" key="1">
    <source>
        <dbReference type="ARBA" id="ARBA00009580"/>
    </source>
</evidence>
<dbReference type="EMBL" id="FXUI01000007">
    <property type="protein sequence ID" value="SMP74474.1"/>
    <property type="molecule type" value="Genomic_DNA"/>
</dbReference>
<dbReference type="InterPro" id="IPR029021">
    <property type="entry name" value="Prot-tyrosine_phosphatase-like"/>
</dbReference>
<proteinExistence type="inferred from homology"/>
<reference evidence="2 3" key="1">
    <citation type="submission" date="2017-05" db="EMBL/GenBank/DDBJ databases">
        <authorList>
            <person name="Varghese N."/>
            <person name="Submissions S."/>
        </authorList>
    </citation>
    <scope>NUCLEOTIDE SEQUENCE [LARGE SCALE GENOMIC DNA]</scope>
    <source>
        <strain evidence="2 3">SM16</strain>
    </source>
</reference>
<dbReference type="PANTHER" id="PTHR31126:SF1">
    <property type="entry name" value="TYROSINE SPECIFIC PROTEIN PHOSPHATASES DOMAIN-CONTAINING PROTEIN"/>
    <property type="match status" value="1"/>
</dbReference>
<sequence>MMSERVLSLEGVHNFRDAGGYALSGGERMKRRMVWRSGQHHAATDADLDRIAALDLASVFDLRSSRERASHPCRRPPEFSAHVVLCADPETRHAAHVAASKGLRGRTAQSTRDSLARNYARIVFRPELQVMIRNWFAMLGEGQGPSLVNCMAGKDRTGIAVALLHAAIGVHPDDILADYLLTNTAGDVEARIASGAATVRAITGPLDEAVLRVLMGVEAAYLESAWAAIDERYGSRDTYLERELGLDAAGRERLRAALSED</sequence>
<dbReference type="Gene3D" id="3.90.190.10">
    <property type="entry name" value="Protein tyrosine phosphatase superfamily"/>
    <property type="match status" value="1"/>
</dbReference>
<keyword evidence="3" id="KW-1185">Reference proteome</keyword>
<dbReference type="Proteomes" id="UP001157910">
    <property type="component" value="Unassembled WGS sequence"/>
</dbReference>
<protein>
    <submittedName>
        <fullName evidence="2">Protein tyrosine/serine phosphatase</fullName>
    </submittedName>
</protein>
<comment type="similarity">
    <text evidence="1">Belongs to the protein-tyrosine phosphatase family.</text>
</comment>
<name>A0ABY1QKU0_9SPHN</name>
<accession>A0ABY1QKU0</accession>
<dbReference type="InterPro" id="IPR026893">
    <property type="entry name" value="Tyr/Ser_Pase_IphP-type"/>
</dbReference>
<dbReference type="SUPFAM" id="SSF52799">
    <property type="entry name" value="(Phosphotyrosine protein) phosphatases II"/>
    <property type="match status" value="1"/>
</dbReference>
<dbReference type="Pfam" id="PF13350">
    <property type="entry name" value="Y_phosphatase3"/>
    <property type="match status" value="1"/>
</dbReference>
<comment type="caution">
    <text evidence="2">The sequence shown here is derived from an EMBL/GenBank/DDBJ whole genome shotgun (WGS) entry which is preliminary data.</text>
</comment>
<evidence type="ECO:0000313" key="3">
    <source>
        <dbReference type="Proteomes" id="UP001157910"/>
    </source>
</evidence>
<organism evidence="2 3">
    <name type="scientific">Novosphingobium panipatense</name>
    <dbReference type="NCBI Taxonomy" id="428991"/>
    <lineage>
        <taxon>Bacteria</taxon>
        <taxon>Pseudomonadati</taxon>
        <taxon>Pseudomonadota</taxon>
        <taxon>Alphaproteobacteria</taxon>
        <taxon>Sphingomonadales</taxon>
        <taxon>Sphingomonadaceae</taxon>
        <taxon>Novosphingobium</taxon>
    </lineage>
</organism>